<evidence type="ECO:0000313" key="2">
    <source>
        <dbReference type="Proteomes" id="UP000824890"/>
    </source>
</evidence>
<proteinExistence type="predicted"/>
<evidence type="ECO:0000313" key="1">
    <source>
        <dbReference type="EMBL" id="KAH0910155.1"/>
    </source>
</evidence>
<dbReference type="Proteomes" id="UP000824890">
    <property type="component" value="Unassembled WGS sequence"/>
</dbReference>
<organism evidence="1 2">
    <name type="scientific">Brassica napus</name>
    <name type="common">Rape</name>
    <dbReference type="NCBI Taxonomy" id="3708"/>
    <lineage>
        <taxon>Eukaryota</taxon>
        <taxon>Viridiplantae</taxon>
        <taxon>Streptophyta</taxon>
        <taxon>Embryophyta</taxon>
        <taxon>Tracheophyta</taxon>
        <taxon>Spermatophyta</taxon>
        <taxon>Magnoliopsida</taxon>
        <taxon>eudicotyledons</taxon>
        <taxon>Gunneridae</taxon>
        <taxon>Pentapetalae</taxon>
        <taxon>rosids</taxon>
        <taxon>malvids</taxon>
        <taxon>Brassicales</taxon>
        <taxon>Brassicaceae</taxon>
        <taxon>Brassiceae</taxon>
        <taxon>Brassica</taxon>
    </lineage>
</organism>
<reference evidence="1 2" key="1">
    <citation type="submission" date="2021-05" db="EMBL/GenBank/DDBJ databases">
        <title>Genome Assembly of Synthetic Allotetraploid Brassica napus Reveals Homoeologous Exchanges between Subgenomes.</title>
        <authorList>
            <person name="Davis J.T."/>
        </authorList>
    </citation>
    <scope>NUCLEOTIDE SEQUENCE [LARGE SCALE GENOMIC DNA]</scope>
    <source>
        <strain evidence="2">cv. Da-Ae</strain>
        <tissue evidence="1">Seedling</tissue>
    </source>
</reference>
<protein>
    <submittedName>
        <fullName evidence="1">Uncharacterized protein</fullName>
    </submittedName>
</protein>
<gene>
    <name evidence="1" type="ORF">HID58_033476</name>
</gene>
<keyword evidence="2" id="KW-1185">Reference proteome</keyword>
<accession>A0ABQ8BZC0</accession>
<name>A0ABQ8BZC0_BRANA</name>
<dbReference type="EMBL" id="JAGKQM010000009">
    <property type="protein sequence ID" value="KAH0910155.1"/>
    <property type="molecule type" value="Genomic_DNA"/>
</dbReference>
<comment type="caution">
    <text evidence="1">The sequence shown here is derived from an EMBL/GenBank/DDBJ whole genome shotgun (WGS) entry which is preliminary data.</text>
</comment>
<sequence length="112" mass="12550">VSLLFAAICTPNLSRRSSKSSGRLQSSVIYAVMPVDNNNAFQVAAPSEVDDEWTQHALWGFSKQKVPMPACSGRLQKAENQPFALGRNLPEFRDCFLRHQRKTTPKTSNRKS</sequence>
<feature type="non-terminal residue" evidence="1">
    <location>
        <position position="1"/>
    </location>
</feature>